<dbReference type="PANTHER" id="PTHR13264">
    <property type="entry name" value="GCIP-INTERACTING PROTEIN P29"/>
    <property type="match status" value="1"/>
</dbReference>
<keyword evidence="3" id="KW-0507">mRNA processing</keyword>
<evidence type="ECO:0000256" key="7">
    <source>
        <dbReference type="SAM" id="Phobius"/>
    </source>
</evidence>
<dbReference type="InterPro" id="IPR013260">
    <property type="entry name" value="mRNA_splic_SYF2"/>
</dbReference>
<gene>
    <name evidence="8" type="ORF">AXF42_Ash019744</name>
</gene>
<organism evidence="8 9">
    <name type="scientific">Apostasia shenzhenica</name>
    <dbReference type="NCBI Taxonomy" id="1088818"/>
    <lineage>
        <taxon>Eukaryota</taxon>
        <taxon>Viridiplantae</taxon>
        <taxon>Streptophyta</taxon>
        <taxon>Embryophyta</taxon>
        <taxon>Tracheophyta</taxon>
        <taxon>Spermatophyta</taxon>
        <taxon>Magnoliopsida</taxon>
        <taxon>Liliopsida</taxon>
        <taxon>Asparagales</taxon>
        <taxon>Orchidaceae</taxon>
        <taxon>Apostasioideae</taxon>
        <taxon>Apostasia</taxon>
    </lineage>
</organism>
<evidence type="ECO:0000256" key="5">
    <source>
        <dbReference type="ARBA" id="ARBA00023187"/>
    </source>
</evidence>
<evidence type="ECO:0000256" key="2">
    <source>
        <dbReference type="ARBA" id="ARBA00010028"/>
    </source>
</evidence>
<dbReference type="OrthoDB" id="1506770at2759"/>
<dbReference type="GO" id="GO:0071014">
    <property type="term" value="C:post-mRNA release spliceosomal complex"/>
    <property type="evidence" value="ECO:0007669"/>
    <property type="project" value="TreeGrafter"/>
</dbReference>
<dbReference type="Proteomes" id="UP000236161">
    <property type="component" value="Unassembled WGS sequence"/>
</dbReference>
<dbReference type="GO" id="GO:0006397">
    <property type="term" value="P:mRNA processing"/>
    <property type="evidence" value="ECO:0007669"/>
    <property type="project" value="UniProtKB-KW"/>
</dbReference>
<keyword evidence="7" id="KW-0472">Membrane</keyword>
<keyword evidence="7" id="KW-1133">Transmembrane helix</keyword>
<comment type="subcellular location">
    <subcellularLocation>
        <location evidence="1">Nucleus</location>
    </subcellularLocation>
</comment>
<dbReference type="GO" id="GO:0000974">
    <property type="term" value="C:Prp19 complex"/>
    <property type="evidence" value="ECO:0007669"/>
    <property type="project" value="TreeGrafter"/>
</dbReference>
<evidence type="ECO:0000256" key="1">
    <source>
        <dbReference type="ARBA" id="ARBA00004123"/>
    </source>
</evidence>
<dbReference type="GO" id="GO:0008380">
    <property type="term" value="P:RNA splicing"/>
    <property type="evidence" value="ECO:0007669"/>
    <property type="project" value="UniProtKB-KW"/>
</dbReference>
<dbReference type="PANTHER" id="PTHR13264:SF5">
    <property type="entry name" value="PRE-MRNA-SPLICING FACTOR SYF2"/>
    <property type="match status" value="1"/>
</dbReference>
<evidence type="ECO:0000313" key="8">
    <source>
        <dbReference type="EMBL" id="PKA45983.1"/>
    </source>
</evidence>
<keyword evidence="5" id="KW-0508">mRNA splicing</keyword>
<evidence type="ECO:0000256" key="3">
    <source>
        <dbReference type="ARBA" id="ARBA00022664"/>
    </source>
</evidence>
<name>A0A2H9ZRR4_9ASPA</name>
<dbReference type="STRING" id="1088818.A0A2H9ZRR4"/>
<keyword evidence="6" id="KW-0539">Nucleus</keyword>
<keyword evidence="9" id="KW-1185">Reference proteome</keyword>
<sequence>MEEVRSIISKQEFRERRRKKMGVLPFSMFLSFNDRGVHPRCPHASNPYHKCVRYCIEKLPSGNVKDGEEVAERRGVNPSCPNASNPYHKCADYCFQKIPQETEKEQEENIADVDDRAVGPKCKNASNPYHVCSEYCFETFALDQPRKVSRLKSLQPKRKSSSNREMTIMNTQCKYASNPSHKCSKYCIQNTLERDVQPLSLDASDLLHEWAKYCSQKKAARDDHLKQYKRNGNENVIKRSFGSSTFEEVEAKRRLPSSLPSSVLFLLGVLLAMFYWAQLIHSLIASSDRSKAVKRVTHKIQNPKCKNESDP</sequence>
<dbReference type="EMBL" id="KZ454627">
    <property type="protein sequence ID" value="PKA45983.1"/>
    <property type="molecule type" value="Genomic_DNA"/>
</dbReference>
<proteinExistence type="inferred from homology"/>
<dbReference type="AlphaFoldDB" id="A0A2H9ZRR4"/>
<evidence type="ECO:0000256" key="6">
    <source>
        <dbReference type="ARBA" id="ARBA00023242"/>
    </source>
</evidence>
<evidence type="ECO:0000313" key="9">
    <source>
        <dbReference type="Proteomes" id="UP000236161"/>
    </source>
</evidence>
<keyword evidence="4" id="KW-0747">Spliceosome</keyword>
<comment type="similarity">
    <text evidence="2">Belongs to the SYF2 family.</text>
</comment>
<evidence type="ECO:0000256" key="4">
    <source>
        <dbReference type="ARBA" id="ARBA00022728"/>
    </source>
</evidence>
<protein>
    <submittedName>
        <fullName evidence="8">Uncharacterized protein</fullName>
    </submittedName>
</protein>
<keyword evidence="7" id="KW-0812">Transmembrane</keyword>
<accession>A0A2H9ZRR4</accession>
<dbReference type="GO" id="GO:0071013">
    <property type="term" value="C:catalytic step 2 spliceosome"/>
    <property type="evidence" value="ECO:0007669"/>
    <property type="project" value="TreeGrafter"/>
</dbReference>
<reference evidence="8 9" key="1">
    <citation type="journal article" date="2017" name="Nature">
        <title>The Apostasia genome and the evolution of orchids.</title>
        <authorList>
            <person name="Zhang G.Q."/>
            <person name="Liu K.W."/>
            <person name="Li Z."/>
            <person name="Lohaus R."/>
            <person name="Hsiao Y.Y."/>
            <person name="Niu S.C."/>
            <person name="Wang J.Y."/>
            <person name="Lin Y.C."/>
            <person name="Xu Q."/>
            <person name="Chen L.J."/>
            <person name="Yoshida K."/>
            <person name="Fujiwara S."/>
            <person name="Wang Z.W."/>
            <person name="Zhang Y.Q."/>
            <person name="Mitsuda N."/>
            <person name="Wang M."/>
            <person name="Liu G.H."/>
            <person name="Pecoraro L."/>
            <person name="Huang H.X."/>
            <person name="Xiao X.J."/>
            <person name="Lin M."/>
            <person name="Wu X.Y."/>
            <person name="Wu W.L."/>
            <person name="Chen Y.Y."/>
            <person name="Chang S.B."/>
            <person name="Sakamoto S."/>
            <person name="Ohme-Takagi M."/>
            <person name="Yagi M."/>
            <person name="Zeng S.J."/>
            <person name="Shen C.Y."/>
            <person name="Yeh C.M."/>
            <person name="Luo Y.B."/>
            <person name="Tsai W.C."/>
            <person name="Van de Peer Y."/>
            <person name="Liu Z.J."/>
        </authorList>
    </citation>
    <scope>NUCLEOTIDE SEQUENCE [LARGE SCALE GENOMIC DNA]</scope>
    <source>
        <strain evidence="9">cv. Shenzhen</strain>
        <tissue evidence="8">Stem</tissue>
    </source>
</reference>
<feature type="transmembrane region" description="Helical" evidence="7">
    <location>
        <begin position="263"/>
        <end position="285"/>
    </location>
</feature>